<dbReference type="InterPro" id="IPR016518">
    <property type="entry name" value="Alpha-L-fucosidase"/>
</dbReference>
<dbReference type="InterPro" id="IPR027414">
    <property type="entry name" value="GH95_N_dom"/>
</dbReference>
<dbReference type="PANTHER" id="PTHR31084:SF0">
    <property type="entry name" value="ALPHA-L-FUCOSIDASE 2"/>
    <property type="match status" value="1"/>
</dbReference>
<comment type="caution">
    <text evidence="5">The sequence shown here is derived from an EMBL/GenBank/DDBJ whole genome shotgun (WGS) entry which is preliminary data.</text>
</comment>
<protein>
    <recommendedName>
        <fullName evidence="7">Glycosyl hydrolase family 95 N-terminal domain-containing protein</fullName>
    </recommendedName>
</protein>
<feature type="chain" id="PRO_5042461518" description="Glycosyl hydrolase family 95 N-terminal domain-containing protein" evidence="1">
    <location>
        <begin position="24"/>
        <end position="821"/>
    </location>
</feature>
<accession>A0AAJ0DGR1</accession>
<gene>
    <name evidence="5" type="ORF">LTR09_005011</name>
</gene>
<dbReference type="GO" id="GO:0004560">
    <property type="term" value="F:alpha-L-fucosidase activity"/>
    <property type="evidence" value="ECO:0007669"/>
    <property type="project" value="InterPro"/>
</dbReference>
<dbReference type="EMBL" id="JAWDJX010000014">
    <property type="protein sequence ID" value="KAK3053732.1"/>
    <property type="molecule type" value="Genomic_DNA"/>
</dbReference>
<feature type="signal peptide" evidence="1">
    <location>
        <begin position="1"/>
        <end position="23"/>
    </location>
</feature>
<dbReference type="PIRSF" id="PIRSF007663">
    <property type="entry name" value="UCP007663"/>
    <property type="match status" value="1"/>
</dbReference>
<dbReference type="InterPro" id="IPR012341">
    <property type="entry name" value="6hp_glycosidase-like_sf"/>
</dbReference>
<feature type="domain" description="Glycosyl hydrolase family 95 catalytic" evidence="4">
    <location>
        <begin position="278"/>
        <end position="687"/>
    </location>
</feature>
<dbReference type="Gene3D" id="1.50.10.10">
    <property type="match status" value="1"/>
</dbReference>
<dbReference type="Pfam" id="PF22124">
    <property type="entry name" value="Glyco_hydro_95_cat"/>
    <property type="match status" value="1"/>
</dbReference>
<name>A0AAJ0DGR1_9PEZI</name>
<dbReference type="Proteomes" id="UP001271007">
    <property type="component" value="Unassembled WGS sequence"/>
</dbReference>
<dbReference type="PANTHER" id="PTHR31084">
    <property type="entry name" value="ALPHA-L-FUCOSIDASE 2"/>
    <property type="match status" value="1"/>
</dbReference>
<dbReference type="InterPro" id="IPR008928">
    <property type="entry name" value="6-hairpin_glycosidase_sf"/>
</dbReference>
<evidence type="ECO:0000259" key="2">
    <source>
        <dbReference type="Pfam" id="PF14498"/>
    </source>
</evidence>
<feature type="domain" description="Glycosyl hydrolase family 95 N-terminal" evidence="2">
    <location>
        <begin position="38"/>
        <end position="260"/>
    </location>
</feature>
<dbReference type="InterPro" id="IPR054363">
    <property type="entry name" value="GH95_cat"/>
</dbReference>
<evidence type="ECO:0000313" key="5">
    <source>
        <dbReference type="EMBL" id="KAK3053732.1"/>
    </source>
</evidence>
<evidence type="ECO:0008006" key="7">
    <source>
        <dbReference type="Google" id="ProtNLM"/>
    </source>
</evidence>
<keyword evidence="1" id="KW-0732">Signal</keyword>
<dbReference type="Pfam" id="PF21307">
    <property type="entry name" value="Glyco_hydro_95_C"/>
    <property type="match status" value="1"/>
</dbReference>
<organism evidence="5 6">
    <name type="scientific">Extremus antarcticus</name>
    <dbReference type="NCBI Taxonomy" id="702011"/>
    <lineage>
        <taxon>Eukaryota</taxon>
        <taxon>Fungi</taxon>
        <taxon>Dikarya</taxon>
        <taxon>Ascomycota</taxon>
        <taxon>Pezizomycotina</taxon>
        <taxon>Dothideomycetes</taxon>
        <taxon>Dothideomycetidae</taxon>
        <taxon>Mycosphaerellales</taxon>
        <taxon>Extremaceae</taxon>
        <taxon>Extremus</taxon>
    </lineage>
</organism>
<proteinExistence type="predicted"/>
<dbReference type="Pfam" id="PF14498">
    <property type="entry name" value="Glyco_hyd_65N_2"/>
    <property type="match status" value="1"/>
</dbReference>
<keyword evidence="6" id="KW-1185">Reference proteome</keyword>
<sequence>MESRRRVGAMLFSLACLYNQASSASIPKPDSASNRNRIWASTPAESWSDAFVIGNGRIGAVIEGGVTSDSIHVNEDSFWSGGPLSRVNPDAVSHMPIIQQGIRDVSTQHYDPLGDLTLTMDDGVDKMNGYERWLDVSDGTSGCTILPMVWTTSASSWPANLLVWLRCACAFPRTGGVSFHLHLDWSTPGSLNRWEDYSEKSGSDTIIMGGGSGGFDPIIYAAGARIVAPTGKVSTIGDTAFCRNATEAWVYFQSWTSFRQADPRTAVLDDLKAVTATYPEIRAAHVADYQSYFNRTSLNLGTSTTKQKGMTTGDRVNATTQNTFDPELASLYFQFGRYLLIATSRAGTLPPNLQGIWNSDFDPMWGSKYTININLQMNYWPSLVTNLVGLNSPLYNLIDQMRINGTEVARAMYNASGSVTHHNTDLWADCAPQDNYFSSTYYSGGLAWLSTHIMQDYLYTGNTSFLEAHYDVPRDVMLFYLDFMTEEPIHGWKVTNPSISPENVYYLPNTTIEEAITMGPTIDISLIWELIGYTLEAMEALGMQEAGFKQELLTLRSQLPPIQISYFGGVQEWIYDYKEQDPGHRHFSPLFRLFPGSQITSANATSFDAAKTTLMRRLSHGDGDTGWSRAWAISLAARSFLNDEVHHSLVHLMKNLTYSISLLDTGPPAPFQIHGNFGGTAGIAEALIQSHELVGPHKSSTVNKGTQLKPAYWGYGIGSKTTLLRLLPALPTQWAENGGGSVNGVLARGGFEVDISWNSKAELTGANITSLLGHSVWVTIGSESIEDEAAKTDLAGSPIKIDGAGSGRFVLLATEKGKRIP</sequence>
<evidence type="ECO:0000259" key="3">
    <source>
        <dbReference type="Pfam" id="PF21307"/>
    </source>
</evidence>
<reference evidence="5" key="1">
    <citation type="submission" date="2023-04" db="EMBL/GenBank/DDBJ databases">
        <title>Black Yeasts Isolated from many extreme environments.</title>
        <authorList>
            <person name="Coleine C."/>
            <person name="Stajich J.E."/>
            <person name="Selbmann L."/>
        </authorList>
    </citation>
    <scope>NUCLEOTIDE SEQUENCE</scope>
    <source>
        <strain evidence="5">CCFEE 5312</strain>
    </source>
</reference>
<evidence type="ECO:0000256" key="1">
    <source>
        <dbReference type="SAM" id="SignalP"/>
    </source>
</evidence>
<feature type="domain" description="Alpha fucosidase A-like C-terminal" evidence="3">
    <location>
        <begin position="719"/>
        <end position="782"/>
    </location>
</feature>
<dbReference type="InterPro" id="IPR049053">
    <property type="entry name" value="AFCA-like_C"/>
</dbReference>
<evidence type="ECO:0000313" key="6">
    <source>
        <dbReference type="Proteomes" id="UP001271007"/>
    </source>
</evidence>
<evidence type="ECO:0000259" key="4">
    <source>
        <dbReference type="Pfam" id="PF22124"/>
    </source>
</evidence>
<dbReference type="GO" id="GO:0005975">
    <property type="term" value="P:carbohydrate metabolic process"/>
    <property type="evidence" value="ECO:0007669"/>
    <property type="project" value="InterPro"/>
</dbReference>
<dbReference type="SUPFAM" id="SSF48208">
    <property type="entry name" value="Six-hairpin glycosidases"/>
    <property type="match status" value="1"/>
</dbReference>
<dbReference type="AlphaFoldDB" id="A0AAJ0DGR1"/>